<feature type="signal peptide" evidence="1">
    <location>
        <begin position="1"/>
        <end position="24"/>
    </location>
</feature>
<feature type="domain" description="Beta-lactamase-related" evidence="2">
    <location>
        <begin position="37"/>
        <end position="387"/>
    </location>
</feature>
<proteinExistence type="predicted"/>
<organism evidence="4 5">
    <name type="scientific">Sphingobium limneticum</name>
    <dbReference type="NCBI Taxonomy" id="1007511"/>
    <lineage>
        <taxon>Bacteria</taxon>
        <taxon>Pseudomonadati</taxon>
        <taxon>Pseudomonadota</taxon>
        <taxon>Alphaproteobacteria</taxon>
        <taxon>Sphingomonadales</taxon>
        <taxon>Sphingomonadaceae</taxon>
        <taxon>Sphingobium</taxon>
    </lineage>
</organism>
<dbReference type="SUPFAM" id="SSF56601">
    <property type="entry name" value="beta-lactamase/transpeptidase-like"/>
    <property type="match status" value="1"/>
</dbReference>
<dbReference type="InterPro" id="IPR050491">
    <property type="entry name" value="AmpC-like"/>
</dbReference>
<keyword evidence="1" id="KW-0732">Signal</keyword>
<evidence type="ECO:0000313" key="6">
    <source>
        <dbReference type="Proteomes" id="UP000326364"/>
    </source>
</evidence>
<evidence type="ECO:0000256" key="1">
    <source>
        <dbReference type="SAM" id="SignalP"/>
    </source>
</evidence>
<dbReference type="InterPro" id="IPR012338">
    <property type="entry name" value="Beta-lactam/transpept-like"/>
</dbReference>
<dbReference type="Pfam" id="PF00144">
    <property type="entry name" value="Beta-lactamase"/>
    <property type="match status" value="1"/>
</dbReference>
<evidence type="ECO:0000313" key="3">
    <source>
        <dbReference type="EMBL" id="KAA9019702.1"/>
    </source>
</evidence>
<protein>
    <submittedName>
        <fullName evidence="4">Beta-lactamase family protein</fullName>
    </submittedName>
</protein>
<dbReference type="PANTHER" id="PTHR46825">
    <property type="entry name" value="D-ALANYL-D-ALANINE-CARBOXYPEPTIDASE/ENDOPEPTIDASE AMPH"/>
    <property type="match status" value="1"/>
</dbReference>
<dbReference type="AlphaFoldDB" id="A0A5J5I7W6"/>
<name>A0A5J5I7W6_9SPHN</name>
<dbReference type="EMBL" id="VYQB01000003">
    <property type="protein sequence ID" value="KAA9019702.1"/>
    <property type="molecule type" value="Genomic_DNA"/>
</dbReference>
<evidence type="ECO:0000313" key="4">
    <source>
        <dbReference type="EMBL" id="KAA9032160.1"/>
    </source>
</evidence>
<gene>
    <name evidence="4" type="ORF">F4U95_05510</name>
    <name evidence="3" type="ORF">F4U96_05510</name>
</gene>
<dbReference type="PANTHER" id="PTHR46825:SF9">
    <property type="entry name" value="BETA-LACTAMASE-RELATED DOMAIN-CONTAINING PROTEIN"/>
    <property type="match status" value="1"/>
</dbReference>
<evidence type="ECO:0000259" key="2">
    <source>
        <dbReference type="Pfam" id="PF00144"/>
    </source>
</evidence>
<evidence type="ECO:0000313" key="5">
    <source>
        <dbReference type="Proteomes" id="UP000325933"/>
    </source>
</evidence>
<comment type="caution">
    <text evidence="4">The sequence shown here is derived from an EMBL/GenBank/DDBJ whole genome shotgun (WGS) entry which is preliminary data.</text>
</comment>
<keyword evidence="6" id="KW-1185">Reference proteome</keyword>
<reference evidence="5 6" key="1">
    <citation type="submission" date="2019-09" db="EMBL/GenBank/DDBJ databases">
        <authorList>
            <person name="Feng G."/>
        </authorList>
    </citation>
    <scope>NUCLEOTIDE SEQUENCE [LARGE SCALE GENOMIC DNA]</scope>
    <source>
        <strain evidence="4 5">KACC 19283</strain>
        <strain evidence="3 6">KACC 19284</strain>
    </source>
</reference>
<accession>A0A5J5I7W6</accession>
<dbReference type="Proteomes" id="UP000326364">
    <property type="component" value="Unassembled WGS sequence"/>
</dbReference>
<feature type="chain" id="PRO_5023857235" evidence="1">
    <location>
        <begin position="25"/>
        <end position="503"/>
    </location>
</feature>
<sequence length="503" mass="54296">MDAVTGRFFSWSLCLALVPATAQAADERKIEAALPAIDKLFADFQVDSHAPGLVYGIVANGRLVHVKGLGVQDLVQKRPVTPDSLFRIASMTKAFTALSILKLREQGQLSLDDLAETHVPEMRGWTYPTKDSPHIRIRDLLTHSAGLVDDNPWGDRQTPLPEADFTRILQQGVPFSSAPGSHYEYSNFGFALLGRIVANVSGQPYRRYVERTLLTPLGMASSGYEISEWPVERRAIGYRWEDGRWKAEPAMRDGAFGAMGGLQTSANDYARWVAFLLSAWPARDDADDGPVSRASVRMLAEGSNFVTIAQRNGASGPSACRQAAAYGFGMRIAQDCDLGLTLAHGGGYPGYGSHVMLMPDHDVGIFVFTNRTYNGGAGPAWDAAMALQKAGALVERALAVSPLLAEGYATAGRIYAAGDVGVARDRLAMNFQMDSELDSWRRKLAGLKTEVGACQSDAPIKASGGLSGSFTWVCEKGRVSGSILLAPTREAQIQELKLAVKLP</sequence>
<dbReference type="Gene3D" id="3.40.710.10">
    <property type="entry name" value="DD-peptidase/beta-lactamase superfamily"/>
    <property type="match status" value="1"/>
</dbReference>
<dbReference type="EMBL" id="VYQA01000003">
    <property type="protein sequence ID" value="KAA9032160.1"/>
    <property type="molecule type" value="Genomic_DNA"/>
</dbReference>
<dbReference type="Proteomes" id="UP000325933">
    <property type="component" value="Unassembled WGS sequence"/>
</dbReference>
<dbReference type="InterPro" id="IPR001466">
    <property type="entry name" value="Beta-lactam-related"/>
</dbReference>